<sequence length="527" mass="58696">MKTDKFEESIRKKLEGIDPPFRETHWVHLRSVLRRNGVPSIGSTALPWAVPMLSAASVAGLLILTVWQYRTNQQLEKTVATLKDSVTILQQAPVTAAPKPDTVYITRELEGPRLIPVTPDSRSENRGTDEQTGLSALDSAEPALPGRPADPESTPWQKPDNRVFPERSGTPERLTESTRENRLNETESSVAGRERTERNAESSQTGQMTGSKATGERWNRRDDQRYSGRQKPDGFEAARPVSGANRLPDQTALSGNFGARTESAGPQSLSWGPVMSRQLLNRALAFDSSYYVENYQRRIRRIRPLYTPAAPASPVAKPQQSDIEEPAPMLRFRLGAGGEIAGNQSGFGIAGELLIGKHLVASVGLSRLKLQGDEFFSDFQYFQKRNSDFRNDFPGKVPADPKIEVYNISQKAQTWQLPITLGYRLPIGNDVTVLPSAGLSFSMSTLEKITFTRRRGPTVLDGFYEAGFERKCEPSLYNSWLMSLGVEKKAGNWALQLMPYLSNPVKQSRNSLNQTTAGFRARIMYEF</sequence>
<dbReference type="Proteomes" id="UP001596106">
    <property type="component" value="Unassembled WGS sequence"/>
</dbReference>
<dbReference type="EMBL" id="JBHSMA010000009">
    <property type="protein sequence ID" value="MFC5411987.1"/>
    <property type="molecule type" value="Genomic_DNA"/>
</dbReference>
<evidence type="ECO:0000313" key="2">
    <source>
        <dbReference type="EMBL" id="MFC5411987.1"/>
    </source>
</evidence>
<proteinExistence type="predicted"/>
<gene>
    <name evidence="2" type="ORF">ACFPMF_21870</name>
</gene>
<organism evidence="2 3">
    <name type="scientific">Larkinella bovis</name>
    <dbReference type="NCBI Taxonomy" id="683041"/>
    <lineage>
        <taxon>Bacteria</taxon>
        <taxon>Pseudomonadati</taxon>
        <taxon>Bacteroidota</taxon>
        <taxon>Cytophagia</taxon>
        <taxon>Cytophagales</taxon>
        <taxon>Spirosomataceae</taxon>
        <taxon>Larkinella</taxon>
    </lineage>
</organism>
<accession>A0ABW0III5</accession>
<keyword evidence="3" id="KW-1185">Reference proteome</keyword>
<comment type="caution">
    <text evidence="2">The sequence shown here is derived from an EMBL/GenBank/DDBJ whole genome shotgun (WGS) entry which is preliminary data.</text>
</comment>
<evidence type="ECO:0000313" key="3">
    <source>
        <dbReference type="Proteomes" id="UP001596106"/>
    </source>
</evidence>
<feature type="compositionally biased region" description="Basic and acidic residues" evidence="1">
    <location>
        <begin position="159"/>
        <end position="185"/>
    </location>
</feature>
<dbReference type="InterPro" id="IPR036709">
    <property type="entry name" value="Autotransporte_beta_dom_sf"/>
</dbReference>
<evidence type="ECO:0000256" key="1">
    <source>
        <dbReference type="SAM" id="MobiDB-lite"/>
    </source>
</evidence>
<feature type="compositionally biased region" description="Polar residues" evidence="1">
    <location>
        <begin position="201"/>
        <end position="212"/>
    </location>
</feature>
<dbReference type="SUPFAM" id="SSF103515">
    <property type="entry name" value="Autotransporter"/>
    <property type="match status" value="1"/>
</dbReference>
<dbReference type="RefSeq" id="WP_379849049.1">
    <property type="nucleotide sequence ID" value="NZ_JBHSMA010000009.1"/>
</dbReference>
<name>A0ABW0III5_9BACT</name>
<evidence type="ECO:0008006" key="4">
    <source>
        <dbReference type="Google" id="ProtNLM"/>
    </source>
</evidence>
<feature type="compositionally biased region" description="Basic and acidic residues" evidence="1">
    <location>
        <begin position="214"/>
        <end position="236"/>
    </location>
</feature>
<protein>
    <recommendedName>
        <fullName evidence="4">Outer membrane protein beta-barrel domain-containing protein</fullName>
    </recommendedName>
</protein>
<reference evidence="3" key="1">
    <citation type="journal article" date="2019" name="Int. J. Syst. Evol. Microbiol.">
        <title>The Global Catalogue of Microorganisms (GCM) 10K type strain sequencing project: providing services to taxonomists for standard genome sequencing and annotation.</title>
        <authorList>
            <consortium name="The Broad Institute Genomics Platform"/>
            <consortium name="The Broad Institute Genome Sequencing Center for Infectious Disease"/>
            <person name="Wu L."/>
            <person name="Ma J."/>
        </authorList>
    </citation>
    <scope>NUCLEOTIDE SEQUENCE [LARGE SCALE GENOMIC DNA]</scope>
    <source>
        <strain evidence="3">CCUG 55250</strain>
    </source>
</reference>
<feature type="region of interest" description="Disordered" evidence="1">
    <location>
        <begin position="110"/>
        <end position="267"/>
    </location>
</feature>